<dbReference type="Gene3D" id="6.10.250.330">
    <property type="match status" value="1"/>
</dbReference>
<dbReference type="SUPFAM" id="SSF143120">
    <property type="entry name" value="YefM-like"/>
    <property type="match status" value="1"/>
</dbReference>
<dbReference type="PANTHER" id="PTHR33713">
    <property type="entry name" value="ANTITOXIN YAFN-RELATED"/>
    <property type="match status" value="1"/>
</dbReference>
<dbReference type="Gene3D" id="3.40.1620.10">
    <property type="entry name" value="YefM-like domain"/>
    <property type="match status" value="1"/>
</dbReference>
<dbReference type="Proteomes" id="UP001224412">
    <property type="component" value="Unassembled WGS sequence"/>
</dbReference>
<gene>
    <name evidence="3" type="ORF">QPX42_09695</name>
</gene>
<evidence type="ECO:0000313" key="3">
    <source>
        <dbReference type="EMBL" id="MDK4307808.1"/>
    </source>
</evidence>
<reference evidence="3" key="1">
    <citation type="submission" date="2023-05" db="EMBL/GenBank/DDBJ databases">
        <title>Metabolic capabilities are highly conserved among human nasal-associated Corynebacterium species in pangenomic analyses.</title>
        <authorList>
            <person name="Tran T.H."/>
            <person name="Roberts A.Q."/>
            <person name="Escapa I.F."/>
            <person name="Gao W."/>
            <person name="Conlan S."/>
            <person name="Kong H."/>
            <person name="Segre J.A."/>
            <person name="Kelly M.S."/>
            <person name="Lemon K.P."/>
        </authorList>
    </citation>
    <scope>NUCLEOTIDE SEQUENCE</scope>
    <source>
        <strain evidence="3">KPL2773</strain>
    </source>
</reference>
<comment type="caution">
    <text evidence="3">The sequence shown here is derived from an EMBL/GenBank/DDBJ whole genome shotgun (WGS) entry which is preliminary data.</text>
</comment>
<evidence type="ECO:0000256" key="1">
    <source>
        <dbReference type="ARBA" id="ARBA00009981"/>
    </source>
</evidence>
<dbReference type="EMBL" id="JASNVH010000017">
    <property type="protein sequence ID" value="MDK4307808.1"/>
    <property type="molecule type" value="Genomic_DNA"/>
</dbReference>
<dbReference type="AlphaFoldDB" id="A0AAP4BT30"/>
<organism evidence="3 4">
    <name type="scientific">Corynebacterium pseudodiphtheriticum</name>
    <dbReference type="NCBI Taxonomy" id="37637"/>
    <lineage>
        <taxon>Bacteria</taxon>
        <taxon>Bacillati</taxon>
        <taxon>Actinomycetota</taxon>
        <taxon>Actinomycetes</taxon>
        <taxon>Mycobacteriales</taxon>
        <taxon>Corynebacteriaceae</taxon>
        <taxon>Corynebacterium</taxon>
    </lineage>
</organism>
<dbReference type="InterPro" id="IPR006442">
    <property type="entry name" value="Antitoxin_Phd/YefM"/>
</dbReference>
<sequence>MKTMSYSDSRAHYAEMLDTVTDDREEVIITRAGHEPVVVVSLADYESLKETVYLLKSPANARRLLASIEQLENGEGTQRDF</sequence>
<proteinExistence type="inferred from homology"/>
<evidence type="ECO:0000313" key="4">
    <source>
        <dbReference type="Proteomes" id="UP001224412"/>
    </source>
</evidence>
<dbReference type="PANTHER" id="PTHR33713:SF6">
    <property type="entry name" value="ANTITOXIN YEFM"/>
    <property type="match status" value="1"/>
</dbReference>
<comment type="function">
    <text evidence="2">Antitoxin component of a type II toxin-antitoxin (TA) system.</text>
</comment>
<dbReference type="RefSeq" id="WP_284599372.1">
    <property type="nucleotide sequence ID" value="NZ_JASNVH010000017.1"/>
</dbReference>
<name>A0AAP4BT30_9CORY</name>
<protein>
    <recommendedName>
        <fullName evidence="2">Antitoxin</fullName>
    </recommendedName>
</protein>
<dbReference type="Pfam" id="PF02604">
    <property type="entry name" value="PhdYeFM_antitox"/>
    <property type="match status" value="1"/>
</dbReference>
<accession>A0AAP4BT30</accession>
<dbReference type="InterPro" id="IPR036165">
    <property type="entry name" value="YefM-like_sf"/>
</dbReference>
<dbReference type="InterPro" id="IPR051405">
    <property type="entry name" value="phD/YefM_antitoxin"/>
</dbReference>
<dbReference type="NCBIfam" id="TIGR01552">
    <property type="entry name" value="phd_fam"/>
    <property type="match status" value="1"/>
</dbReference>
<evidence type="ECO:0000256" key="2">
    <source>
        <dbReference type="RuleBase" id="RU362080"/>
    </source>
</evidence>
<comment type="similarity">
    <text evidence="1 2">Belongs to the phD/YefM antitoxin family.</text>
</comment>